<keyword evidence="9" id="KW-0694">RNA-binding</keyword>
<keyword evidence="7" id="KW-0509">mRNA transport</keyword>
<dbReference type="GO" id="GO:0005737">
    <property type="term" value="C:cytoplasm"/>
    <property type="evidence" value="ECO:0007669"/>
    <property type="project" value="UniProtKB-SubCell"/>
</dbReference>
<dbReference type="GeneID" id="19160998"/>
<accession>W9Y931</accession>
<dbReference type="GO" id="GO:0006417">
    <property type="term" value="P:regulation of translation"/>
    <property type="evidence" value="ECO:0007669"/>
    <property type="project" value="UniProtKB-KW"/>
</dbReference>
<feature type="region of interest" description="Disordered" evidence="13">
    <location>
        <begin position="248"/>
        <end position="271"/>
    </location>
</feature>
<dbReference type="GO" id="GO:0051028">
    <property type="term" value="P:mRNA transport"/>
    <property type="evidence" value="ECO:0007669"/>
    <property type="project" value="UniProtKB-KW"/>
</dbReference>
<reference evidence="15 16" key="1">
    <citation type="submission" date="2013-03" db="EMBL/GenBank/DDBJ databases">
        <title>The Genome Sequence of Capronia coronata CBS 617.96.</title>
        <authorList>
            <consortium name="The Broad Institute Genomics Platform"/>
            <person name="Cuomo C."/>
            <person name="de Hoog S."/>
            <person name="Gorbushina A."/>
            <person name="Walker B."/>
            <person name="Young S.K."/>
            <person name="Zeng Q."/>
            <person name="Gargeya S."/>
            <person name="Fitzgerald M."/>
            <person name="Haas B."/>
            <person name="Abouelleil A."/>
            <person name="Allen A.W."/>
            <person name="Alvarado L."/>
            <person name="Arachchi H.M."/>
            <person name="Berlin A.M."/>
            <person name="Chapman S.B."/>
            <person name="Gainer-Dewar J."/>
            <person name="Goldberg J."/>
            <person name="Griggs A."/>
            <person name="Gujja S."/>
            <person name="Hansen M."/>
            <person name="Howarth C."/>
            <person name="Imamovic A."/>
            <person name="Ireland A."/>
            <person name="Larimer J."/>
            <person name="McCowan C."/>
            <person name="Murphy C."/>
            <person name="Pearson M."/>
            <person name="Poon T.W."/>
            <person name="Priest M."/>
            <person name="Roberts A."/>
            <person name="Saif S."/>
            <person name="Shea T."/>
            <person name="Sisk P."/>
            <person name="Sykes S."/>
            <person name="Wortman J."/>
            <person name="Nusbaum C."/>
            <person name="Birren B."/>
        </authorList>
    </citation>
    <scope>NUCLEOTIDE SEQUENCE [LARGE SCALE GENOMIC DNA]</scope>
    <source>
        <strain evidence="15 16">CBS 617.96</strain>
    </source>
</reference>
<keyword evidence="5" id="KW-0963">Cytoplasm</keyword>
<dbReference type="EMBL" id="AMWN01000005">
    <property type="protein sequence ID" value="EXJ85761.1"/>
    <property type="molecule type" value="Genomic_DNA"/>
</dbReference>
<feature type="domain" description="Btz" evidence="14">
    <location>
        <begin position="136"/>
        <end position="264"/>
    </location>
</feature>
<feature type="compositionally biased region" description="Basic and acidic residues" evidence="13">
    <location>
        <begin position="63"/>
        <end position="76"/>
    </location>
</feature>
<keyword evidence="8" id="KW-0810">Translation regulation</keyword>
<dbReference type="InterPro" id="IPR044796">
    <property type="entry name" value="MLN51_plant"/>
</dbReference>
<comment type="caution">
    <text evidence="15">The sequence shown here is derived from an EMBL/GenBank/DDBJ whole genome shotgun (WGS) entry which is preliminary data.</text>
</comment>
<dbReference type="Pfam" id="PF09405">
    <property type="entry name" value="Btz"/>
    <property type="match status" value="1"/>
</dbReference>
<evidence type="ECO:0000256" key="1">
    <source>
        <dbReference type="ARBA" id="ARBA00004123"/>
    </source>
</evidence>
<keyword evidence="11" id="KW-0508">mRNA splicing</keyword>
<proteinExistence type="inferred from homology"/>
<evidence type="ECO:0000256" key="10">
    <source>
        <dbReference type="ARBA" id="ARBA00023161"/>
    </source>
</evidence>
<feature type="region of interest" description="Disordered" evidence="13">
    <location>
        <begin position="354"/>
        <end position="379"/>
    </location>
</feature>
<comment type="subcellular location">
    <subcellularLocation>
        <location evidence="2">Cytoplasm</location>
    </subcellularLocation>
    <subcellularLocation>
        <location evidence="1">Nucleus</location>
    </subcellularLocation>
</comment>
<comment type="similarity">
    <text evidence="3">Belongs to the CASC3 family.</text>
</comment>
<feature type="compositionally biased region" description="Acidic residues" evidence="13">
    <location>
        <begin position="44"/>
        <end position="56"/>
    </location>
</feature>
<evidence type="ECO:0000256" key="7">
    <source>
        <dbReference type="ARBA" id="ARBA00022816"/>
    </source>
</evidence>
<feature type="compositionally biased region" description="Basic residues" evidence="13">
    <location>
        <begin position="359"/>
        <end position="369"/>
    </location>
</feature>
<keyword evidence="4" id="KW-0813">Transport</keyword>
<evidence type="ECO:0000256" key="8">
    <source>
        <dbReference type="ARBA" id="ARBA00022845"/>
    </source>
</evidence>
<feature type="compositionally biased region" description="Basic residues" evidence="13">
    <location>
        <begin position="1"/>
        <end position="14"/>
    </location>
</feature>
<dbReference type="AlphaFoldDB" id="W9Y931"/>
<organism evidence="15 16">
    <name type="scientific">Capronia coronata CBS 617.96</name>
    <dbReference type="NCBI Taxonomy" id="1182541"/>
    <lineage>
        <taxon>Eukaryota</taxon>
        <taxon>Fungi</taxon>
        <taxon>Dikarya</taxon>
        <taxon>Ascomycota</taxon>
        <taxon>Pezizomycotina</taxon>
        <taxon>Eurotiomycetes</taxon>
        <taxon>Chaetothyriomycetidae</taxon>
        <taxon>Chaetothyriales</taxon>
        <taxon>Herpotrichiellaceae</taxon>
        <taxon>Capronia</taxon>
    </lineage>
</organism>
<dbReference type="PANTHER" id="PTHR46837">
    <property type="entry name" value="PROTEIN MLN51 HOMOLOG"/>
    <property type="match status" value="1"/>
</dbReference>
<dbReference type="STRING" id="1182541.W9Y931"/>
<dbReference type="eggNOG" id="ENOG502QUZZ">
    <property type="taxonomic scope" value="Eukaryota"/>
</dbReference>
<evidence type="ECO:0000256" key="5">
    <source>
        <dbReference type="ARBA" id="ARBA00022490"/>
    </source>
</evidence>
<dbReference type="InterPro" id="IPR018545">
    <property type="entry name" value="Btz_dom"/>
</dbReference>
<dbReference type="GO" id="GO:0003729">
    <property type="term" value="F:mRNA binding"/>
    <property type="evidence" value="ECO:0007669"/>
    <property type="project" value="InterPro"/>
</dbReference>
<gene>
    <name evidence="15" type="ORF">A1O1_06129</name>
</gene>
<dbReference type="SMART" id="SM01044">
    <property type="entry name" value="Btz"/>
    <property type="match status" value="1"/>
</dbReference>
<keyword evidence="10" id="KW-0866">Nonsense-mediated mRNA decay</keyword>
<evidence type="ECO:0000256" key="12">
    <source>
        <dbReference type="ARBA" id="ARBA00023242"/>
    </source>
</evidence>
<dbReference type="HOGENOM" id="CLU_018142_0_0_1"/>
<feature type="region of interest" description="Disordered" evidence="13">
    <location>
        <begin position="1"/>
        <end position="210"/>
    </location>
</feature>
<dbReference type="OrthoDB" id="5413466at2759"/>
<sequence length="680" mass="73086">MPATHKKNLLASRRRREDDGEDDASVVGDLEDDSMSEGSALSNVDDDEDEEGDVEAEGSNSSGDEHEQAKAAEKKAKSAKQQGEDGDDHAPTVKAPDSRDPLQPTAGTDVVPPESNAPPKSQEPEELRFEELAIPAGNEATTGSETVIPKAPRHETVSQRSRREHQEYVRQRDANPAFVPTRGGFFLHDDRNSRSSGQHPRTFGRGRGRGFAAPVHEAGRGGGFNEPTNRPWAHDLHEGLETAPREGALQGKQDGLSEMQRTQNPAASTAPNRSFSFSTVLGNVTVQISFPGMAQKISVPNVVKKQHTLLPQHRPPLRRDKPVRISIPDTAPRYIFPSTERSFIFIPRAMRPNQQSYRGRGRGSFHGSRRPSIYGSTYTPSVAMSRKSSVGASTLRDGIRSPADSVLSRMGIPGMESTRPIVRMPSTVPTPSLSRSGMHGLNGQIGMSAPAPPMYGSHSTAIPMHQPRPQKAVSLADIESPASFHFKAPQPQQEQPFHQQVPAHIVDAYAEGKEVQPGQQAAPALAGVAPLSQIPEGAVFAQGYPSYPVMGAPAYFGAPYNPGTLFYPPMVDTNSYGVQMHAPSLAPSFVPGSHSHPVAYMPAPGAVEGGMPPNPVAHESNGMVYYYNPPMFAPDAPSGLQPLPVASNGNMTAMSNRMSGQPPFYLPSAPAGMFYQAQSG</sequence>
<evidence type="ECO:0000256" key="3">
    <source>
        <dbReference type="ARBA" id="ARBA00009548"/>
    </source>
</evidence>
<name>W9Y931_9EURO</name>
<evidence type="ECO:0000256" key="2">
    <source>
        <dbReference type="ARBA" id="ARBA00004496"/>
    </source>
</evidence>
<feature type="compositionally biased region" description="Basic and acidic residues" evidence="13">
    <location>
        <begin position="122"/>
        <end position="131"/>
    </location>
</feature>
<evidence type="ECO:0000256" key="11">
    <source>
        <dbReference type="ARBA" id="ARBA00023187"/>
    </source>
</evidence>
<protein>
    <recommendedName>
        <fullName evidence="14">Btz domain-containing protein</fullName>
    </recommendedName>
</protein>
<dbReference type="GO" id="GO:0000184">
    <property type="term" value="P:nuclear-transcribed mRNA catabolic process, nonsense-mediated decay"/>
    <property type="evidence" value="ECO:0007669"/>
    <property type="project" value="UniProtKB-KW"/>
</dbReference>
<evidence type="ECO:0000256" key="13">
    <source>
        <dbReference type="SAM" id="MobiDB-lite"/>
    </source>
</evidence>
<keyword evidence="16" id="KW-1185">Reference proteome</keyword>
<dbReference type="GO" id="GO:0035145">
    <property type="term" value="C:exon-exon junction complex"/>
    <property type="evidence" value="ECO:0007669"/>
    <property type="project" value="InterPro"/>
</dbReference>
<evidence type="ECO:0000259" key="14">
    <source>
        <dbReference type="SMART" id="SM01044"/>
    </source>
</evidence>
<feature type="compositionally biased region" description="Basic and acidic residues" evidence="13">
    <location>
        <begin position="88"/>
        <end position="100"/>
    </location>
</feature>
<feature type="compositionally biased region" description="Basic and acidic residues" evidence="13">
    <location>
        <begin position="164"/>
        <end position="173"/>
    </location>
</feature>
<dbReference type="GO" id="GO:0006397">
    <property type="term" value="P:mRNA processing"/>
    <property type="evidence" value="ECO:0007669"/>
    <property type="project" value="UniProtKB-KW"/>
</dbReference>
<feature type="region of interest" description="Disordered" evidence="13">
    <location>
        <begin position="404"/>
        <end position="426"/>
    </location>
</feature>
<evidence type="ECO:0000313" key="15">
    <source>
        <dbReference type="EMBL" id="EXJ85761.1"/>
    </source>
</evidence>
<feature type="compositionally biased region" description="Acidic residues" evidence="13">
    <location>
        <begin position="19"/>
        <end position="35"/>
    </location>
</feature>
<keyword evidence="12" id="KW-0539">Nucleus</keyword>
<dbReference type="Proteomes" id="UP000019484">
    <property type="component" value="Unassembled WGS sequence"/>
</dbReference>
<dbReference type="GO" id="GO:0008380">
    <property type="term" value="P:RNA splicing"/>
    <property type="evidence" value="ECO:0007669"/>
    <property type="project" value="UniProtKB-KW"/>
</dbReference>
<evidence type="ECO:0000256" key="6">
    <source>
        <dbReference type="ARBA" id="ARBA00022664"/>
    </source>
</evidence>
<evidence type="ECO:0000256" key="9">
    <source>
        <dbReference type="ARBA" id="ARBA00022884"/>
    </source>
</evidence>
<feature type="compositionally biased region" description="Polar residues" evidence="13">
    <location>
        <begin position="259"/>
        <end position="271"/>
    </location>
</feature>
<dbReference type="PANTHER" id="PTHR46837:SF5">
    <property type="entry name" value="PROTEIN MLN51 HOMOLOG"/>
    <property type="match status" value="1"/>
</dbReference>
<dbReference type="RefSeq" id="XP_007725199.1">
    <property type="nucleotide sequence ID" value="XM_007727009.1"/>
</dbReference>
<keyword evidence="6" id="KW-0507">mRNA processing</keyword>
<evidence type="ECO:0000256" key="4">
    <source>
        <dbReference type="ARBA" id="ARBA00022448"/>
    </source>
</evidence>
<evidence type="ECO:0000313" key="16">
    <source>
        <dbReference type="Proteomes" id="UP000019484"/>
    </source>
</evidence>